<evidence type="ECO:0000259" key="6">
    <source>
        <dbReference type="PROSITE" id="PS50893"/>
    </source>
</evidence>
<dbReference type="GO" id="GO:0005524">
    <property type="term" value="F:ATP binding"/>
    <property type="evidence" value="ECO:0007669"/>
    <property type="project" value="InterPro"/>
</dbReference>
<dbReference type="InterPro" id="IPR011527">
    <property type="entry name" value="ABC1_TM_dom"/>
</dbReference>
<dbReference type="InterPro" id="IPR039421">
    <property type="entry name" value="Type_1_exporter"/>
</dbReference>
<reference evidence="8" key="1">
    <citation type="submission" date="2021-01" db="EMBL/GenBank/DDBJ databases">
        <title>Whole genome shotgun sequence of Virgisporangium aliadipatigenens NBRC 105644.</title>
        <authorList>
            <person name="Komaki H."/>
            <person name="Tamura T."/>
        </authorList>
    </citation>
    <scope>NUCLEOTIDE SEQUENCE</scope>
    <source>
        <strain evidence="8">NBRC 105644</strain>
    </source>
</reference>
<dbReference type="InterPro" id="IPR017871">
    <property type="entry name" value="ABC_transporter-like_CS"/>
</dbReference>
<dbReference type="PROSITE" id="PS50893">
    <property type="entry name" value="ABC_TRANSPORTER_2"/>
    <property type="match status" value="1"/>
</dbReference>
<dbReference type="PROSITE" id="PS50929">
    <property type="entry name" value="ABC_TM1F"/>
    <property type="match status" value="1"/>
</dbReference>
<evidence type="ECO:0000313" key="9">
    <source>
        <dbReference type="Proteomes" id="UP000619260"/>
    </source>
</evidence>
<sequence length="565" mass="58952">MEEPLTANGLLRRTLRRHRGRLVAGVLLLCAHQGAEVAVPVAIGVIIDRAVATGDATAIALSVLALAGLFTCLSLAWRGGARLTTTAIERETHRIRVEIAQRALDPRGHTGGLRDGELLSVASSDAENTTVIVRACGVTLAATTALVAAAAALLVIDVPLGVGVLIGVPLIVLGLQRLAPLLTRRGEEQQAALADTGALATDLVSGLRVLRGIGAQHTAAQRYAAASERALDATLRTATAKGVHRGLTSTVNGLFLAAVAGFAGWRAVDGALSVGELVAVVGLAQFIAEPVQTFGFCVQMYAIAKASAGRVAALLGTPLRLTPGDRSAPAAADVRVRLDGVSYRTLDAVSLRARAGELLGVVAYDPRDADALRLLLAGRVPRADYAGVVALDDVPTQELNLDESRRVVLAEPHRTRLFEGSLRENLLPGGDGPDGQLAGAIRAAAADDVVDAHPDGLEHRLDEGGTNLSGGQRQRIALARALAADPPVLVLHDPTTAVDPVTEGLIADGIARLRRDRSTIVITSSPMLLDRVDRVVVLDGGRVVAEGTHADLVDGDRRYRELVLR</sequence>
<proteinExistence type="predicted"/>
<dbReference type="GO" id="GO:0005886">
    <property type="term" value="C:plasma membrane"/>
    <property type="evidence" value="ECO:0007669"/>
    <property type="project" value="UniProtKB-SubCell"/>
</dbReference>
<feature type="transmembrane region" description="Helical" evidence="5">
    <location>
        <begin position="22"/>
        <end position="47"/>
    </location>
</feature>
<comment type="subcellular location">
    <subcellularLocation>
        <location evidence="1">Cell membrane</location>
        <topology evidence="1">Multi-pass membrane protein</topology>
    </subcellularLocation>
</comment>
<evidence type="ECO:0000256" key="2">
    <source>
        <dbReference type="ARBA" id="ARBA00022692"/>
    </source>
</evidence>
<comment type="caution">
    <text evidence="8">The sequence shown here is derived from an EMBL/GenBank/DDBJ whole genome shotgun (WGS) entry which is preliminary data.</text>
</comment>
<dbReference type="InterPro" id="IPR003439">
    <property type="entry name" value="ABC_transporter-like_ATP-bd"/>
</dbReference>
<dbReference type="InterPro" id="IPR027417">
    <property type="entry name" value="P-loop_NTPase"/>
</dbReference>
<dbReference type="SUPFAM" id="SSF52540">
    <property type="entry name" value="P-loop containing nucleoside triphosphate hydrolases"/>
    <property type="match status" value="1"/>
</dbReference>
<evidence type="ECO:0000256" key="1">
    <source>
        <dbReference type="ARBA" id="ARBA00004651"/>
    </source>
</evidence>
<feature type="transmembrane region" description="Helical" evidence="5">
    <location>
        <begin position="160"/>
        <end position="179"/>
    </location>
</feature>
<dbReference type="Pfam" id="PF00664">
    <property type="entry name" value="ABC_membrane"/>
    <property type="match status" value="1"/>
</dbReference>
<dbReference type="Gene3D" id="3.40.50.300">
    <property type="entry name" value="P-loop containing nucleotide triphosphate hydrolases"/>
    <property type="match status" value="1"/>
</dbReference>
<evidence type="ECO:0000256" key="5">
    <source>
        <dbReference type="SAM" id="Phobius"/>
    </source>
</evidence>
<dbReference type="PANTHER" id="PTHR43394">
    <property type="entry name" value="ATP-DEPENDENT PERMEASE MDL1, MITOCHONDRIAL"/>
    <property type="match status" value="1"/>
</dbReference>
<dbReference type="CDD" id="cd07346">
    <property type="entry name" value="ABC_6TM_exporters"/>
    <property type="match status" value="1"/>
</dbReference>
<dbReference type="Proteomes" id="UP000619260">
    <property type="component" value="Unassembled WGS sequence"/>
</dbReference>
<keyword evidence="9" id="KW-1185">Reference proteome</keyword>
<dbReference type="EMBL" id="BOPF01000002">
    <property type="protein sequence ID" value="GIJ43642.1"/>
    <property type="molecule type" value="Genomic_DNA"/>
</dbReference>
<accession>A0A8J3YG62</accession>
<dbReference type="GO" id="GO:0015421">
    <property type="term" value="F:ABC-type oligopeptide transporter activity"/>
    <property type="evidence" value="ECO:0007669"/>
    <property type="project" value="TreeGrafter"/>
</dbReference>
<feature type="transmembrane region" description="Helical" evidence="5">
    <location>
        <begin position="131"/>
        <end position="154"/>
    </location>
</feature>
<protein>
    <submittedName>
        <fullName evidence="8">ABC transporter permease</fullName>
    </submittedName>
</protein>
<dbReference type="SUPFAM" id="SSF90123">
    <property type="entry name" value="ABC transporter transmembrane region"/>
    <property type="match status" value="1"/>
</dbReference>
<feature type="transmembrane region" description="Helical" evidence="5">
    <location>
        <begin position="59"/>
        <end position="77"/>
    </location>
</feature>
<dbReference type="AlphaFoldDB" id="A0A8J3YG62"/>
<name>A0A8J3YG62_9ACTN</name>
<dbReference type="Pfam" id="PF00005">
    <property type="entry name" value="ABC_tran"/>
    <property type="match status" value="1"/>
</dbReference>
<keyword evidence="4 5" id="KW-0472">Membrane</keyword>
<evidence type="ECO:0000256" key="3">
    <source>
        <dbReference type="ARBA" id="ARBA00022989"/>
    </source>
</evidence>
<feature type="domain" description="ABC transmembrane type-1" evidence="7">
    <location>
        <begin position="23"/>
        <end position="302"/>
    </location>
</feature>
<organism evidence="8 9">
    <name type="scientific">Virgisporangium aliadipatigenens</name>
    <dbReference type="NCBI Taxonomy" id="741659"/>
    <lineage>
        <taxon>Bacteria</taxon>
        <taxon>Bacillati</taxon>
        <taxon>Actinomycetota</taxon>
        <taxon>Actinomycetes</taxon>
        <taxon>Micromonosporales</taxon>
        <taxon>Micromonosporaceae</taxon>
        <taxon>Virgisporangium</taxon>
    </lineage>
</organism>
<dbReference type="Gene3D" id="1.20.1560.10">
    <property type="entry name" value="ABC transporter type 1, transmembrane domain"/>
    <property type="match status" value="1"/>
</dbReference>
<gene>
    <name evidence="8" type="ORF">Val02_05280</name>
</gene>
<dbReference type="GO" id="GO:0016887">
    <property type="term" value="F:ATP hydrolysis activity"/>
    <property type="evidence" value="ECO:0007669"/>
    <property type="project" value="InterPro"/>
</dbReference>
<dbReference type="InterPro" id="IPR036640">
    <property type="entry name" value="ABC1_TM_sf"/>
</dbReference>
<keyword evidence="3 5" id="KW-1133">Transmembrane helix</keyword>
<evidence type="ECO:0000256" key="4">
    <source>
        <dbReference type="ARBA" id="ARBA00023136"/>
    </source>
</evidence>
<dbReference type="PROSITE" id="PS00211">
    <property type="entry name" value="ABC_TRANSPORTER_1"/>
    <property type="match status" value="1"/>
</dbReference>
<dbReference type="PANTHER" id="PTHR43394:SF1">
    <property type="entry name" value="ATP-BINDING CASSETTE SUB-FAMILY B MEMBER 10, MITOCHONDRIAL"/>
    <property type="match status" value="1"/>
</dbReference>
<keyword evidence="2 5" id="KW-0812">Transmembrane</keyword>
<evidence type="ECO:0000313" key="8">
    <source>
        <dbReference type="EMBL" id="GIJ43642.1"/>
    </source>
</evidence>
<evidence type="ECO:0000259" key="7">
    <source>
        <dbReference type="PROSITE" id="PS50929"/>
    </source>
</evidence>
<dbReference type="RefSeq" id="WP_239151722.1">
    <property type="nucleotide sequence ID" value="NZ_BOPF01000002.1"/>
</dbReference>
<feature type="domain" description="ABC transporter" evidence="6">
    <location>
        <begin position="329"/>
        <end position="565"/>
    </location>
</feature>